<comment type="subcellular location">
    <subcellularLocation>
        <location evidence="1">Nucleus</location>
    </subcellularLocation>
</comment>
<dbReference type="EMBL" id="KN832881">
    <property type="protein sequence ID" value="KIM97627.1"/>
    <property type="molecule type" value="Genomic_DNA"/>
</dbReference>
<evidence type="ECO:0000256" key="10">
    <source>
        <dbReference type="SAM" id="MobiDB-lite"/>
    </source>
</evidence>
<evidence type="ECO:0000256" key="1">
    <source>
        <dbReference type="ARBA" id="ARBA00004123"/>
    </source>
</evidence>
<dbReference type="Pfam" id="PF17683">
    <property type="entry name" value="TFIIF_beta_N"/>
    <property type="match status" value="1"/>
</dbReference>
<dbReference type="InterPro" id="IPR036388">
    <property type="entry name" value="WH-like_DNA-bd_sf"/>
</dbReference>
<evidence type="ECO:0000256" key="5">
    <source>
        <dbReference type="ARBA" id="ARBA00023125"/>
    </source>
</evidence>
<dbReference type="GO" id="GO:0006367">
    <property type="term" value="P:transcription initiation at RNA polymerase II promoter"/>
    <property type="evidence" value="ECO:0007669"/>
    <property type="project" value="InterPro"/>
</dbReference>
<keyword evidence="6" id="KW-0804">Transcription</keyword>
<keyword evidence="4" id="KW-0805">Transcription regulation</keyword>
<dbReference type="Pfam" id="PF02270">
    <property type="entry name" value="TFIIF_beta"/>
    <property type="match status" value="1"/>
</dbReference>
<evidence type="ECO:0000256" key="8">
    <source>
        <dbReference type="ARBA" id="ARBA00081473"/>
    </source>
</evidence>
<feature type="region of interest" description="Disordered" evidence="10">
    <location>
        <begin position="128"/>
        <end position="161"/>
    </location>
</feature>
<organism evidence="13 14">
    <name type="scientific">Oidiodendron maius (strain Zn)</name>
    <dbReference type="NCBI Taxonomy" id="913774"/>
    <lineage>
        <taxon>Eukaryota</taxon>
        <taxon>Fungi</taxon>
        <taxon>Dikarya</taxon>
        <taxon>Ascomycota</taxon>
        <taxon>Pezizomycotina</taxon>
        <taxon>Leotiomycetes</taxon>
        <taxon>Leotiomycetes incertae sedis</taxon>
        <taxon>Myxotrichaceae</taxon>
        <taxon>Oidiodendron</taxon>
    </lineage>
</organism>
<feature type="compositionally biased region" description="Basic and acidic residues" evidence="10">
    <location>
        <begin position="1"/>
        <end position="10"/>
    </location>
</feature>
<evidence type="ECO:0000256" key="7">
    <source>
        <dbReference type="ARBA" id="ARBA00023242"/>
    </source>
</evidence>
<dbReference type="InterPro" id="IPR036390">
    <property type="entry name" value="WH_DNA-bd_sf"/>
</dbReference>
<dbReference type="SUPFAM" id="SSF46785">
    <property type="entry name" value="Winged helix' DNA-binding domain"/>
    <property type="match status" value="1"/>
</dbReference>
<dbReference type="Gene3D" id="1.10.10.10">
    <property type="entry name" value="Winged helix-like DNA-binding domain superfamily/Winged helix DNA-binding domain"/>
    <property type="match status" value="1"/>
</dbReference>
<evidence type="ECO:0000313" key="13">
    <source>
        <dbReference type="EMBL" id="KIM97627.1"/>
    </source>
</evidence>
<dbReference type="InterPro" id="IPR040504">
    <property type="entry name" value="TFIIF_beta_N"/>
</dbReference>
<dbReference type="InterPro" id="IPR011039">
    <property type="entry name" value="TFIIF_interaction"/>
</dbReference>
<feature type="domain" description="TFIIF beta subunit HTH" evidence="11">
    <location>
        <begin position="261"/>
        <end position="325"/>
    </location>
</feature>
<accession>A0A0C3D6W6</accession>
<proteinExistence type="inferred from homology"/>
<dbReference type="CDD" id="cd07980">
    <property type="entry name" value="TFIIF_beta"/>
    <property type="match status" value="1"/>
</dbReference>
<dbReference type="OrthoDB" id="26094at2759"/>
<dbReference type="FunCoup" id="A0A0C3D6W6">
    <property type="interactions" value="516"/>
</dbReference>
<gene>
    <name evidence="13" type="ORF">OIDMADRAFT_167614</name>
</gene>
<comment type="similarity">
    <text evidence="2">Belongs to the TFIIF beta subunit family.</text>
</comment>
<dbReference type="InParanoid" id="A0A0C3D6W6"/>
<feature type="domain" description="TFIIF beta subunit N-terminal" evidence="12">
    <location>
        <begin position="41"/>
        <end position="191"/>
    </location>
</feature>
<feature type="compositionally biased region" description="Basic and acidic residues" evidence="10">
    <location>
        <begin position="150"/>
        <end position="161"/>
    </location>
</feature>
<reference evidence="13 14" key="1">
    <citation type="submission" date="2014-04" db="EMBL/GenBank/DDBJ databases">
        <authorList>
            <consortium name="DOE Joint Genome Institute"/>
            <person name="Kuo A."/>
            <person name="Martino E."/>
            <person name="Perotto S."/>
            <person name="Kohler A."/>
            <person name="Nagy L.G."/>
            <person name="Floudas D."/>
            <person name="Copeland A."/>
            <person name="Barry K.W."/>
            <person name="Cichocki N."/>
            <person name="Veneault-Fourrey C."/>
            <person name="LaButti K."/>
            <person name="Lindquist E.A."/>
            <person name="Lipzen A."/>
            <person name="Lundell T."/>
            <person name="Morin E."/>
            <person name="Murat C."/>
            <person name="Sun H."/>
            <person name="Tunlid A."/>
            <person name="Henrissat B."/>
            <person name="Grigoriev I.V."/>
            <person name="Hibbett D.S."/>
            <person name="Martin F."/>
            <person name="Nordberg H.P."/>
            <person name="Cantor M.N."/>
            <person name="Hua S.X."/>
        </authorList>
    </citation>
    <scope>NUCLEOTIDE SEQUENCE [LARGE SCALE GENOMIC DNA]</scope>
    <source>
        <strain evidence="13 14">Zn</strain>
    </source>
</reference>
<evidence type="ECO:0000256" key="9">
    <source>
        <dbReference type="ARBA" id="ARBA00081863"/>
    </source>
</evidence>
<evidence type="ECO:0000256" key="3">
    <source>
        <dbReference type="ARBA" id="ARBA00021453"/>
    </source>
</evidence>
<dbReference type="Proteomes" id="UP000054321">
    <property type="component" value="Unassembled WGS sequence"/>
</dbReference>
<keyword evidence="7" id="KW-0539">Nucleus</keyword>
<dbReference type="GO" id="GO:0003677">
    <property type="term" value="F:DNA binding"/>
    <property type="evidence" value="ECO:0007669"/>
    <property type="project" value="UniProtKB-KW"/>
</dbReference>
<feature type="compositionally biased region" description="Acidic residues" evidence="10">
    <location>
        <begin position="340"/>
        <end position="358"/>
    </location>
</feature>
<dbReference type="SUPFAM" id="SSF50916">
    <property type="entry name" value="Rap30/74 interaction domains"/>
    <property type="match status" value="1"/>
</dbReference>
<dbReference type="FunFam" id="1.10.10.10:FF:000035">
    <property type="entry name" value="General transcription factor IIF subunit 2"/>
    <property type="match status" value="1"/>
</dbReference>
<dbReference type="InterPro" id="IPR040450">
    <property type="entry name" value="TFIIF_beta_HTH"/>
</dbReference>
<dbReference type="HOGENOM" id="CLU_047858_0_2_1"/>
<reference evidence="14" key="2">
    <citation type="submission" date="2015-01" db="EMBL/GenBank/DDBJ databases">
        <title>Evolutionary Origins and Diversification of the Mycorrhizal Mutualists.</title>
        <authorList>
            <consortium name="DOE Joint Genome Institute"/>
            <consortium name="Mycorrhizal Genomics Consortium"/>
            <person name="Kohler A."/>
            <person name="Kuo A."/>
            <person name="Nagy L.G."/>
            <person name="Floudas D."/>
            <person name="Copeland A."/>
            <person name="Barry K.W."/>
            <person name="Cichocki N."/>
            <person name="Veneault-Fourrey C."/>
            <person name="LaButti K."/>
            <person name="Lindquist E.A."/>
            <person name="Lipzen A."/>
            <person name="Lundell T."/>
            <person name="Morin E."/>
            <person name="Murat C."/>
            <person name="Riley R."/>
            <person name="Ohm R."/>
            <person name="Sun H."/>
            <person name="Tunlid A."/>
            <person name="Henrissat B."/>
            <person name="Grigoriev I.V."/>
            <person name="Hibbett D.S."/>
            <person name="Martin F."/>
        </authorList>
    </citation>
    <scope>NUCLEOTIDE SEQUENCE [LARGE SCALE GENOMIC DNA]</scope>
    <source>
        <strain evidence="14">Zn</strain>
    </source>
</reference>
<evidence type="ECO:0000256" key="4">
    <source>
        <dbReference type="ARBA" id="ARBA00023015"/>
    </source>
</evidence>
<evidence type="ECO:0000313" key="14">
    <source>
        <dbReference type="Proteomes" id="UP000054321"/>
    </source>
</evidence>
<dbReference type="InterPro" id="IPR003196">
    <property type="entry name" value="TFIIF_beta"/>
</dbReference>
<feature type="region of interest" description="Disordered" evidence="10">
    <location>
        <begin position="1"/>
        <end position="20"/>
    </location>
</feature>
<evidence type="ECO:0000259" key="12">
    <source>
        <dbReference type="Pfam" id="PF17683"/>
    </source>
</evidence>
<dbReference type="PANTHER" id="PTHR10445">
    <property type="entry name" value="GENERAL TRANSCRIPTION FACTOR IIF SUBUNIT 2"/>
    <property type="match status" value="1"/>
</dbReference>
<name>A0A0C3D6W6_OIDMZ</name>
<dbReference type="PANTHER" id="PTHR10445:SF0">
    <property type="entry name" value="GENERAL TRANSCRIPTION FACTOR IIF SUBUNIT 2"/>
    <property type="match status" value="1"/>
</dbReference>
<feature type="region of interest" description="Disordered" evidence="10">
    <location>
        <begin position="329"/>
        <end position="365"/>
    </location>
</feature>
<evidence type="ECO:0000256" key="2">
    <source>
        <dbReference type="ARBA" id="ARBA00009543"/>
    </source>
</evidence>
<evidence type="ECO:0000256" key="6">
    <source>
        <dbReference type="ARBA" id="ARBA00023163"/>
    </source>
</evidence>
<sequence length="365" mass="41056">MADSLIKPDPDAPGASPGVFTDDDIYEDAGDLEFNPDPTFQKLYLARVPRYVWEAWSSLDDDAEIRIGTIRQSQEIGADGQPQTSLSMLLSSDLGVHQTIPKEYLLDVTSESVNNTFVFTEQDLPGFKSKSRQKFDPSNANMPARLTRPSNEKTKQPWDPNKRFTPYFRKAIPKRTTLAGRVAHEVNSVPVENEEARRLLAMMTMEAMKPKFFTKFVEDDLSGNRAGFIQPGTVAGMNAFGGFIKTKGTTAASRPQLSKAARMPQNELLDRIFECFRRYNYWSMKALRAELQQPEVYLRETLEKVAVLAKSGRFATQWSLKPENKLANYEGGVDAAAPINEEESDTGMDDDEEEEDIKFEDVVPS</sequence>
<dbReference type="GO" id="GO:0005674">
    <property type="term" value="C:transcription factor TFIIF complex"/>
    <property type="evidence" value="ECO:0007669"/>
    <property type="project" value="InterPro"/>
</dbReference>
<evidence type="ECO:0000259" key="11">
    <source>
        <dbReference type="Pfam" id="PF02270"/>
    </source>
</evidence>
<dbReference type="STRING" id="913774.A0A0C3D6W6"/>
<dbReference type="AlphaFoldDB" id="A0A0C3D6W6"/>
<protein>
    <recommendedName>
        <fullName evidence="3">Transcription initiation factor IIF subunit beta</fullName>
    </recommendedName>
    <alternativeName>
        <fullName evidence="9">TFIIF medium subunit</fullName>
    </alternativeName>
    <alternativeName>
        <fullName evidence="8">TFIIF-beta</fullName>
    </alternativeName>
</protein>
<keyword evidence="14" id="KW-1185">Reference proteome</keyword>
<keyword evidence="5" id="KW-0238">DNA-binding</keyword>